<dbReference type="OrthoDB" id="10057496at2759"/>
<dbReference type="InterPro" id="IPR002110">
    <property type="entry name" value="Ankyrin_rpt"/>
</dbReference>
<evidence type="ECO:0000256" key="2">
    <source>
        <dbReference type="ARBA" id="ARBA00023043"/>
    </source>
</evidence>
<keyword evidence="1" id="KW-0677">Repeat</keyword>
<evidence type="ECO:0000256" key="4">
    <source>
        <dbReference type="SAM" id="MobiDB-lite"/>
    </source>
</evidence>
<keyword evidence="6" id="KW-1185">Reference proteome</keyword>
<reference evidence="5 6" key="1">
    <citation type="journal article" date="2018" name="BMC Genomics">
        <title>Genomic comparison of Trypanosoma conorhini and Trypanosoma rangeli to Trypanosoma cruzi strains of high and low virulence.</title>
        <authorList>
            <person name="Bradwell K.R."/>
            <person name="Koparde V.N."/>
            <person name="Matveyev A.V."/>
            <person name="Serrano M.G."/>
            <person name="Alves J.M."/>
            <person name="Parikh H."/>
            <person name="Huang B."/>
            <person name="Lee V."/>
            <person name="Espinosa-Alvarez O."/>
            <person name="Ortiz P.A."/>
            <person name="Costa-Martins A.G."/>
            <person name="Teixeira M.M."/>
            <person name="Buck G.A."/>
        </authorList>
    </citation>
    <scope>NUCLEOTIDE SEQUENCE [LARGE SCALE GENOMIC DNA]</scope>
    <source>
        <strain evidence="5 6">025E</strain>
    </source>
</reference>
<dbReference type="EMBL" id="MKKU01000084">
    <property type="protein sequence ID" value="RNF25554.1"/>
    <property type="molecule type" value="Genomic_DNA"/>
</dbReference>
<dbReference type="GeneID" id="40315774"/>
<dbReference type="Proteomes" id="UP000284403">
    <property type="component" value="Unassembled WGS sequence"/>
</dbReference>
<protein>
    <submittedName>
        <fullName evidence="5">E3 ubiquitin-protein ligase MIB2</fullName>
    </submittedName>
</protein>
<accession>A0A3R7M2V5</accession>
<dbReference type="Gene3D" id="1.25.40.20">
    <property type="entry name" value="Ankyrin repeat-containing domain"/>
    <property type="match status" value="1"/>
</dbReference>
<comment type="caution">
    <text evidence="5">The sequence shown here is derived from an EMBL/GenBank/DDBJ whole genome shotgun (WGS) entry which is preliminary data.</text>
</comment>
<dbReference type="PANTHER" id="PTHR24201:SF2">
    <property type="entry name" value="ANKYRIN REPEAT DOMAIN-CONTAINING PROTEIN 42"/>
    <property type="match status" value="1"/>
</dbReference>
<dbReference type="SMART" id="SM00248">
    <property type="entry name" value="ANK"/>
    <property type="match status" value="2"/>
</dbReference>
<feature type="repeat" description="ANK" evidence="3">
    <location>
        <begin position="144"/>
        <end position="176"/>
    </location>
</feature>
<dbReference type="GO" id="GO:0005634">
    <property type="term" value="C:nucleus"/>
    <property type="evidence" value="ECO:0007669"/>
    <property type="project" value="TreeGrafter"/>
</dbReference>
<feature type="repeat" description="ANK" evidence="3">
    <location>
        <begin position="111"/>
        <end position="143"/>
    </location>
</feature>
<organism evidence="5 6">
    <name type="scientific">Trypanosoma conorhini</name>
    <dbReference type="NCBI Taxonomy" id="83891"/>
    <lineage>
        <taxon>Eukaryota</taxon>
        <taxon>Discoba</taxon>
        <taxon>Euglenozoa</taxon>
        <taxon>Kinetoplastea</taxon>
        <taxon>Metakinetoplastina</taxon>
        <taxon>Trypanosomatida</taxon>
        <taxon>Trypanosomatidae</taxon>
        <taxon>Trypanosoma</taxon>
    </lineage>
</organism>
<dbReference type="RefSeq" id="XP_029230760.1">
    <property type="nucleotide sequence ID" value="XM_029369097.1"/>
</dbReference>
<dbReference type="SUPFAM" id="SSF48403">
    <property type="entry name" value="Ankyrin repeat"/>
    <property type="match status" value="1"/>
</dbReference>
<evidence type="ECO:0000313" key="5">
    <source>
        <dbReference type="EMBL" id="RNF25554.1"/>
    </source>
</evidence>
<dbReference type="PROSITE" id="PS50297">
    <property type="entry name" value="ANK_REP_REGION"/>
    <property type="match status" value="2"/>
</dbReference>
<proteinExistence type="predicted"/>
<dbReference type="InterPro" id="IPR050776">
    <property type="entry name" value="Ank_Repeat/CDKN_Inhibitor"/>
</dbReference>
<name>A0A3R7M2V5_9TRYP</name>
<dbReference type="PROSITE" id="PS50088">
    <property type="entry name" value="ANK_REPEAT"/>
    <property type="match status" value="2"/>
</dbReference>
<dbReference type="InterPro" id="IPR036770">
    <property type="entry name" value="Ankyrin_rpt-contain_sf"/>
</dbReference>
<dbReference type="Pfam" id="PF12796">
    <property type="entry name" value="Ank_2"/>
    <property type="match status" value="1"/>
</dbReference>
<evidence type="ECO:0000256" key="1">
    <source>
        <dbReference type="ARBA" id="ARBA00022737"/>
    </source>
</evidence>
<dbReference type="AlphaFoldDB" id="A0A3R7M2V5"/>
<feature type="region of interest" description="Disordered" evidence="4">
    <location>
        <begin position="208"/>
        <end position="287"/>
    </location>
</feature>
<dbReference type="PANTHER" id="PTHR24201">
    <property type="entry name" value="ANK_REP_REGION DOMAIN-CONTAINING PROTEIN"/>
    <property type="match status" value="1"/>
</dbReference>
<keyword evidence="2 3" id="KW-0040">ANK repeat</keyword>
<evidence type="ECO:0000313" key="6">
    <source>
        <dbReference type="Proteomes" id="UP000284403"/>
    </source>
</evidence>
<feature type="compositionally biased region" description="Polar residues" evidence="4">
    <location>
        <begin position="263"/>
        <end position="272"/>
    </location>
</feature>
<gene>
    <name evidence="5" type="ORF">Tco025E_02163</name>
</gene>
<sequence>MLVFGSPVSHKRGCLLIPLVARYCCSFSLAVPLLHVFALLVRAVLGPSSGGVEMASATAAATTLEEDEYRAAETLTDAFLDCARYNDGDDARQLLAYLAATPSLVDARDEQGRTAVHLAAANGHVGVLELLMEFGPSPDVPNHEGNTALHFAALNNQLEAARRLLRWGWHASTRNVFGKTPIQLIYGKKFEAMETLLLEHDEEVECYTRGTGSLGEEEASSPPKPEAGAMAIPAGGTSLQGAPAPGDRSGQRTTGDSMFPTDARNSPPTQHTDPTRLLGSSDVDGIE</sequence>
<evidence type="ECO:0000256" key="3">
    <source>
        <dbReference type="PROSITE-ProRule" id="PRU00023"/>
    </source>
</evidence>